<evidence type="ECO:0000256" key="2">
    <source>
        <dbReference type="SAM" id="SignalP"/>
    </source>
</evidence>
<comment type="caution">
    <text evidence="3">The sequence shown here is derived from an EMBL/GenBank/DDBJ whole genome shotgun (WGS) entry which is preliminary data.</text>
</comment>
<feature type="region of interest" description="Disordered" evidence="1">
    <location>
        <begin position="20"/>
        <end position="43"/>
    </location>
</feature>
<evidence type="ECO:0000313" key="3">
    <source>
        <dbReference type="EMBL" id="GFR80000.1"/>
    </source>
</evidence>
<organism evidence="3 4">
    <name type="scientific">Elysia marginata</name>
    <dbReference type="NCBI Taxonomy" id="1093978"/>
    <lineage>
        <taxon>Eukaryota</taxon>
        <taxon>Metazoa</taxon>
        <taxon>Spiralia</taxon>
        <taxon>Lophotrochozoa</taxon>
        <taxon>Mollusca</taxon>
        <taxon>Gastropoda</taxon>
        <taxon>Heterobranchia</taxon>
        <taxon>Euthyneura</taxon>
        <taxon>Panpulmonata</taxon>
        <taxon>Sacoglossa</taxon>
        <taxon>Placobranchoidea</taxon>
        <taxon>Plakobranchidae</taxon>
        <taxon>Elysia</taxon>
    </lineage>
</organism>
<accession>A0AAV4G616</accession>
<evidence type="ECO:0000313" key="4">
    <source>
        <dbReference type="Proteomes" id="UP000762676"/>
    </source>
</evidence>
<feature type="chain" id="PRO_5043315738" evidence="2">
    <location>
        <begin position="21"/>
        <end position="109"/>
    </location>
</feature>
<protein>
    <submittedName>
        <fullName evidence="3">Uncharacterized protein</fullName>
    </submittedName>
</protein>
<dbReference type="EMBL" id="BMAT01001122">
    <property type="protein sequence ID" value="GFR80000.1"/>
    <property type="molecule type" value="Genomic_DNA"/>
</dbReference>
<gene>
    <name evidence="3" type="ORF">ElyMa_000569000</name>
</gene>
<reference evidence="3 4" key="1">
    <citation type="journal article" date="2021" name="Elife">
        <title>Chloroplast acquisition without the gene transfer in kleptoplastic sea slugs, Plakobranchus ocellatus.</title>
        <authorList>
            <person name="Maeda T."/>
            <person name="Takahashi S."/>
            <person name="Yoshida T."/>
            <person name="Shimamura S."/>
            <person name="Takaki Y."/>
            <person name="Nagai Y."/>
            <person name="Toyoda A."/>
            <person name="Suzuki Y."/>
            <person name="Arimoto A."/>
            <person name="Ishii H."/>
            <person name="Satoh N."/>
            <person name="Nishiyama T."/>
            <person name="Hasebe M."/>
            <person name="Maruyama T."/>
            <person name="Minagawa J."/>
            <person name="Obokata J."/>
            <person name="Shigenobu S."/>
        </authorList>
    </citation>
    <scope>NUCLEOTIDE SEQUENCE [LARGE SCALE GENOMIC DNA]</scope>
</reference>
<evidence type="ECO:0000256" key="1">
    <source>
        <dbReference type="SAM" id="MobiDB-lite"/>
    </source>
</evidence>
<feature type="signal peptide" evidence="2">
    <location>
        <begin position="1"/>
        <end position="20"/>
    </location>
</feature>
<name>A0AAV4G616_9GAST</name>
<keyword evidence="2" id="KW-0732">Signal</keyword>
<dbReference type="AlphaFoldDB" id="A0AAV4G616"/>
<dbReference type="Proteomes" id="UP000762676">
    <property type="component" value="Unassembled WGS sequence"/>
</dbReference>
<feature type="compositionally biased region" description="Pro residues" evidence="1">
    <location>
        <begin position="25"/>
        <end position="41"/>
    </location>
</feature>
<sequence>MRVWLAVAAVTLVVICTVSADPRPDPNPDPAPAPVPAPAPDPTAWTCGRLGGRTARVYSKLTTRVQTAVGGGEIELHGLHCPDYTAGMVRIVVVDFDGSEFPDSAKKME</sequence>
<keyword evidence="4" id="KW-1185">Reference proteome</keyword>
<proteinExistence type="predicted"/>